<feature type="compositionally biased region" description="Low complexity" evidence="2">
    <location>
        <begin position="761"/>
        <end position="773"/>
    </location>
</feature>
<feature type="compositionally biased region" description="Acidic residues" evidence="2">
    <location>
        <begin position="749"/>
        <end position="760"/>
    </location>
</feature>
<dbReference type="Pfam" id="PF14559">
    <property type="entry name" value="TPR_19"/>
    <property type="match status" value="1"/>
</dbReference>
<dbReference type="InterPro" id="IPR011990">
    <property type="entry name" value="TPR-like_helical_dom_sf"/>
</dbReference>
<feature type="repeat" description="TPR" evidence="1">
    <location>
        <begin position="789"/>
        <end position="822"/>
    </location>
</feature>
<dbReference type="PROSITE" id="PS50005">
    <property type="entry name" value="TPR"/>
    <property type="match status" value="3"/>
</dbReference>
<dbReference type="InterPro" id="IPR039340">
    <property type="entry name" value="Tfc4/TFIIIC-102/Sfc4"/>
</dbReference>
<protein>
    <submittedName>
        <fullName evidence="3">HCP-like protein</fullName>
    </submittedName>
</protein>
<dbReference type="PANTHER" id="PTHR23082:SF0">
    <property type="entry name" value="GENERAL TRANSCRIPTION FACTOR 3C POLYPEPTIDE 3"/>
    <property type="match status" value="1"/>
</dbReference>
<dbReference type="PANTHER" id="PTHR23082">
    <property type="entry name" value="TRANSCRIPTION INITIATION FACTOR IIIC TFIIIC , POLYPEPTIDE 3-RELATED"/>
    <property type="match status" value="1"/>
</dbReference>
<dbReference type="Pfam" id="PF13429">
    <property type="entry name" value="TPR_15"/>
    <property type="match status" value="1"/>
</dbReference>
<feature type="repeat" description="TPR" evidence="1">
    <location>
        <begin position="155"/>
        <end position="188"/>
    </location>
</feature>
<sequence>MNKADAAGRGSMRNDFTMTEQDMDLRQSLRAAARIGKPRRRGRRRGRAQYSDEVRTMLSAAQNAFIEQNPEEAIRLAREAVRIEPRAAEGWSVLAGVYAELGDPDAALKFRIMKAHMTAEPEIWKQLAADSLELDLPRQALYCYRKVLQIDRNDPDAIWDRAFLLKGIGDFEQALQGFDDLLELHPHNPNVLLQIYQICLELNDLPRALQLYQSAFDYYRKFPPNEELFGIPSLSVLADLQISTGNLDGAVQSVKSGTRWLQNRSNETFWDLIEDDREYDPQGFVREALEGQEEDQAPGYHPLPFELRHRLAVARLKSGSDVEAQIHVDVIRALDRDLHPEYFEFMMEIGDAYFERGLWEEAYAAYDDVHGSSEVVSRHLLTQIGRCLRNLGRLEDAVQVLEQVIEAAPDSTEAKLDLVELLEASGQLERAYAMVLQIKEARRPDVGSATQTSNEAAANDATVFKEIEKISSAKKPLSLAEKLALEDQRTEVALAIYERLKSFEEAAEAGEPLALEEWMFQARRLIETFRQARVLFPADRYRKYTGFMYLAHPVIRGAGRKGVDIDQDVADISTRLQQSMGKRGAAEPVARDYSTHFRGIGFDDWLRIVVTYSFRLIRRGEYREADNTLRHISYSVVFGTAKYQDVFMLALLAGAVFTSDWTTIKEQTRKIITRHQFNNDAIRIFIASLGSSLDGYISFTEPKLGKFYMREIRLAQLATHGGKLNYHPTRQRWSIPSTPGAALRREEMDMDDASSGEEQEQSQVFSSSASNAQRRQEERDVPLPTKENPIMFMVYGHMLMCVRSYQNALFYFMHAYELNPYDPMLCLSLAIAYLGRSMQRQSDNRHHQLVQGLAFLTRYKTIRQSANDYAEEIEYNFGRYFHHIGVLHLATKHYRRTLDIARGRLQSGEAIPAHAPVKEAAYNLSLIYATTGGADISHALYQEWLTV</sequence>
<dbReference type="Gene3D" id="1.25.40.10">
    <property type="entry name" value="Tetratricopeptide repeat domain"/>
    <property type="match status" value="3"/>
</dbReference>
<accession>A0A167I9Q4</accession>
<dbReference type="InterPro" id="IPR019734">
    <property type="entry name" value="TPR_rpt"/>
</dbReference>
<feature type="repeat" description="TPR" evidence="1">
    <location>
        <begin position="378"/>
        <end position="411"/>
    </location>
</feature>
<feature type="region of interest" description="Disordered" evidence="2">
    <location>
        <begin position="749"/>
        <end position="783"/>
    </location>
</feature>
<reference evidence="3 4" key="1">
    <citation type="journal article" date="2016" name="Mol. Biol. Evol.">
        <title>Comparative Genomics of Early-Diverging Mushroom-Forming Fungi Provides Insights into the Origins of Lignocellulose Decay Capabilities.</title>
        <authorList>
            <person name="Nagy L.G."/>
            <person name="Riley R."/>
            <person name="Tritt A."/>
            <person name="Adam C."/>
            <person name="Daum C."/>
            <person name="Floudas D."/>
            <person name="Sun H."/>
            <person name="Yadav J.S."/>
            <person name="Pangilinan J."/>
            <person name="Larsson K.H."/>
            <person name="Matsuura K."/>
            <person name="Barry K."/>
            <person name="Labutti K."/>
            <person name="Kuo R."/>
            <person name="Ohm R.A."/>
            <person name="Bhattacharya S.S."/>
            <person name="Shirouzu T."/>
            <person name="Yoshinaga Y."/>
            <person name="Martin F.M."/>
            <person name="Grigoriev I.V."/>
            <person name="Hibbett D.S."/>
        </authorList>
    </citation>
    <scope>NUCLEOTIDE SEQUENCE [LARGE SCALE GENOMIC DNA]</scope>
    <source>
        <strain evidence="3 4">TUFC12733</strain>
    </source>
</reference>
<dbReference type="AlphaFoldDB" id="A0A167I9Q4"/>
<dbReference type="Pfam" id="PF13432">
    <property type="entry name" value="TPR_16"/>
    <property type="match status" value="1"/>
</dbReference>
<evidence type="ECO:0000313" key="4">
    <source>
        <dbReference type="Proteomes" id="UP000076738"/>
    </source>
</evidence>
<dbReference type="GO" id="GO:0000127">
    <property type="term" value="C:transcription factor TFIIIC complex"/>
    <property type="evidence" value="ECO:0007669"/>
    <property type="project" value="TreeGrafter"/>
</dbReference>
<dbReference type="OrthoDB" id="9991317at2759"/>
<keyword evidence="1" id="KW-0802">TPR repeat</keyword>
<dbReference type="SMART" id="SM00028">
    <property type="entry name" value="TPR"/>
    <property type="match status" value="8"/>
</dbReference>
<dbReference type="GO" id="GO:0006383">
    <property type="term" value="P:transcription by RNA polymerase III"/>
    <property type="evidence" value="ECO:0007669"/>
    <property type="project" value="InterPro"/>
</dbReference>
<proteinExistence type="predicted"/>
<dbReference type="Proteomes" id="UP000076738">
    <property type="component" value="Unassembled WGS sequence"/>
</dbReference>
<evidence type="ECO:0000256" key="1">
    <source>
        <dbReference type="PROSITE-ProRule" id="PRU00339"/>
    </source>
</evidence>
<feature type="region of interest" description="Disordered" evidence="2">
    <location>
        <begin position="1"/>
        <end position="20"/>
    </location>
</feature>
<dbReference type="SUPFAM" id="SSF48452">
    <property type="entry name" value="TPR-like"/>
    <property type="match status" value="2"/>
</dbReference>
<evidence type="ECO:0000313" key="3">
    <source>
        <dbReference type="EMBL" id="KZO92429.1"/>
    </source>
</evidence>
<organism evidence="3 4">
    <name type="scientific">Calocera viscosa (strain TUFC12733)</name>
    <dbReference type="NCBI Taxonomy" id="1330018"/>
    <lineage>
        <taxon>Eukaryota</taxon>
        <taxon>Fungi</taxon>
        <taxon>Dikarya</taxon>
        <taxon>Basidiomycota</taxon>
        <taxon>Agaricomycotina</taxon>
        <taxon>Dacrymycetes</taxon>
        <taxon>Dacrymycetales</taxon>
        <taxon>Dacrymycetaceae</taxon>
        <taxon>Calocera</taxon>
    </lineage>
</organism>
<dbReference type="EMBL" id="KV417310">
    <property type="protein sequence ID" value="KZO92429.1"/>
    <property type="molecule type" value="Genomic_DNA"/>
</dbReference>
<gene>
    <name evidence="3" type="ORF">CALVIDRAFT_487458</name>
</gene>
<keyword evidence="4" id="KW-1185">Reference proteome</keyword>
<dbReference type="STRING" id="1330018.A0A167I9Q4"/>
<evidence type="ECO:0000256" key="2">
    <source>
        <dbReference type="SAM" id="MobiDB-lite"/>
    </source>
</evidence>
<name>A0A167I9Q4_CALVF</name>